<dbReference type="SUPFAM" id="SSF81345">
    <property type="entry name" value="ABC transporter involved in vitamin B12 uptake, BtuC"/>
    <property type="match status" value="1"/>
</dbReference>
<evidence type="ECO:0000256" key="1">
    <source>
        <dbReference type="ARBA" id="ARBA00004141"/>
    </source>
</evidence>
<evidence type="ECO:0000256" key="5">
    <source>
        <dbReference type="ARBA" id="ARBA00023136"/>
    </source>
</evidence>
<protein>
    <submittedName>
        <fullName evidence="8">ABC transporter permease</fullName>
    </submittedName>
</protein>
<feature type="transmembrane region" description="Helical" evidence="7">
    <location>
        <begin position="108"/>
        <end position="132"/>
    </location>
</feature>
<dbReference type="Gene3D" id="1.10.3470.10">
    <property type="entry name" value="ABC transporter involved in vitamin B12 uptake, BtuC"/>
    <property type="match status" value="1"/>
</dbReference>
<evidence type="ECO:0000256" key="7">
    <source>
        <dbReference type="SAM" id="Phobius"/>
    </source>
</evidence>
<feature type="transmembrane region" description="Helical" evidence="7">
    <location>
        <begin position="239"/>
        <end position="260"/>
    </location>
</feature>
<gene>
    <name evidence="8" type="ORF">MAUB_27600</name>
</gene>
<dbReference type="PANTHER" id="PTHR30477:SF13">
    <property type="entry name" value="IRON TRANSPORT SYSTEM MEMBRANE PROTEIN HI_0360-RELATED"/>
    <property type="match status" value="1"/>
</dbReference>
<feature type="transmembrane region" description="Helical" evidence="7">
    <location>
        <begin position="76"/>
        <end position="96"/>
    </location>
</feature>
<evidence type="ECO:0000256" key="2">
    <source>
        <dbReference type="ARBA" id="ARBA00008034"/>
    </source>
</evidence>
<reference evidence="8 9" key="1">
    <citation type="journal article" date="2019" name="Emerg. Microbes Infect.">
        <title>Comprehensive subspecies identification of 175 nontuberculous mycobacteria species based on 7547 genomic profiles.</title>
        <authorList>
            <person name="Matsumoto Y."/>
            <person name="Kinjo T."/>
            <person name="Motooka D."/>
            <person name="Nabeya D."/>
            <person name="Jung N."/>
            <person name="Uechi K."/>
            <person name="Horii T."/>
            <person name="Iida T."/>
            <person name="Fujita J."/>
            <person name="Nakamura S."/>
        </authorList>
    </citation>
    <scope>NUCLEOTIDE SEQUENCE [LARGE SCALE GENOMIC DNA]</scope>
    <source>
        <strain evidence="8 9">JCM 15296</strain>
    </source>
</reference>
<sequence length="317" mass="32592">MNSVEPTWDLLADLRQMLAYPFIVTALQAGTIVAIVAGVIGWMMVLRRESFAGHTLAMVGFPGAAAAAWLGVATGYGYFVACIAAAIAIVAFSPANRAGGLGGFTEESAVIGTVQAFALATGLLFVSLYHGFLSGLTSLLFGTIAGVTGQQVVVLLAAAVVCLTLMAIIGRPLLWSSIDPDTAAAGGVRTRLLSVMFMVVLGTAAAGASQITGSLLVFALLVAPAAAAFSITAHPGYGIALSVVIALTVTWLGIGCAFFWPYPIGFWVSTFAFAIYLAAAATRALVDRSRQRADRCSTTIAPQRVSTTKSAGDTATC</sequence>
<dbReference type="InterPro" id="IPR001626">
    <property type="entry name" value="ABC_TroCD"/>
</dbReference>
<keyword evidence="4 7" id="KW-1133">Transmembrane helix</keyword>
<evidence type="ECO:0000313" key="9">
    <source>
        <dbReference type="Proteomes" id="UP000465609"/>
    </source>
</evidence>
<organism evidence="8 9">
    <name type="scientific">Mycolicibacterium aubagnense</name>
    <dbReference type="NCBI Taxonomy" id="319707"/>
    <lineage>
        <taxon>Bacteria</taxon>
        <taxon>Bacillati</taxon>
        <taxon>Actinomycetota</taxon>
        <taxon>Actinomycetes</taxon>
        <taxon>Mycobacteriales</taxon>
        <taxon>Mycobacteriaceae</taxon>
        <taxon>Mycolicibacterium</taxon>
    </lineage>
</organism>
<dbReference type="Pfam" id="PF00950">
    <property type="entry name" value="ABC-3"/>
    <property type="match status" value="1"/>
</dbReference>
<keyword evidence="9" id="KW-1185">Reference proteome</keyword>
<feature type="transmembrane region" description="Helical" evidence="7">
    <location>
        <begin position="215"/>
        <end position="232"/>
    </location>
</feature>
<name>A0ABN5YT21_9MYCO</name>
<keyword evidence="3 6" id="KW-0812">Transmembrane</keyword>
<evidence type="ECO:0000313" key="8">
    <source>
        <dbReference type="EMBL" id="BBX84887.1"/>
    </source>
</evidence>
<feature type="transmembrane region" description="Helical" evidence="7">
    <location>
        <begin position="20"/>
        <end position="44"/>
    </location>
</feature>
<dbReference type="PANTHER" id="PTHR30477">
    <property type="entry name" value="ABC-TRANSPORTER METAL-BINDING PROTEIN"/>
    <property type="match status" value="1"/>
</dbReference>
<comment type="similarity">
    <text evidence="2 6">Belongs to the ABC-3 integral membrane protein family.</text>
</comment>
<dbReference type="EMBL" id="AP022577">
    <property type="protein sequence ID" value="BBX84887.1"/>
    <property type="molecule type" value="Genomic_DNA"/>
</dbReference>
<feature type="transmembrane region" description="Helical" evidence="7">
    <location>
        <begin position="266"/>
        <end position="286"/>
    </location>
</feature>
<evidence type="ECO:0000256" key="3">
    <source>
        <dbReference type="ARBA" id="ARBA00022692"/>
    </source>
</evidence>
<evidence type="ECO:0000256" key="4">
    <source>
        <dbReference type="ARBA" id="ARBA00022989"/>
    </source>
</evidence>
<proteinExistence type="inferred from homology"/>
<evidence type="ECO:0000256" key="6">
    <source>
        <dbReference type="RuleBase" id="RU003943"/>
    </source>
</evidence>
<dbReference type="Proteomes" id="UP000465609">
    <property type="component" value="Chromosome"/>
</dbReference>
<dbReference type="RefSeq" id="WP_234884425.1">
    <property type="nucleotide sequence ID" value="NZ_AP022577.1"/>
</dbReference>
<dbReference type="InterPro" id="IPR037294">
    <property type="entry name" value="ABC_BtuC-like"/>
</dbReference>
<comment type="subcellular location">
    <subcellularLocation>
        <location evidence="6">Cell membrane</location>
        <topology evidence="6">Multi-pass membrane protein</topology>
    </subcellularLocation>
    <subcellularLocation>
        <location evidence="1">Membrane</location>
        <topology evidence="1">Multi-pass membrane protein</topology>
    </subcellularLocation>
</comment>
<keyword evidence="5 7" id="KW-0472">Membrane</keyword>
<accession>A0ABN5YT21</accession>
<keyword evidence="6" id="KW-0813">Transport</keyword>
<feature type="transmembrane region" description="Helical" evidence="7">
    <location>
        <begin position="51"/>
        <end position="70"/>
    </location>
</feature>
<feature type="transmembrane region" description="Helical" evidence="7">
    <location>
        <begin position="152"/>
        <end position="170"/>
    </location>
</feature>
<feature type="transmembrane region" description="Helical" evidence="7">
    <location>
        <begin position="191"/>
        <end position="209"/>
    </location>
</feature>